<dbReference type="AlphaFoldDB" id="A0AAU9QV83"/>
<dbReference type="GO" id="GO:0046872">
    <property type="term" value="F:metal ion binding"/>
    <property type="evidence" value="ECO:0007669"/>
    <property type="project" value="InterPro"/>
</dbReference>
<keyword evidence="3 4" id="KW-0067">ATP-binding</keyword>
<evidence type="ECO:0000313" key="7">
    <source>
        <dbReference type="Proteomes" id="UP001295462"/>
    </source>
</evidence>
<dbReference type="Proteomes" id="UP001295462">
    <property type="component" value="Unassembled WGS sequence"/>
</dbReference>
<dbReference type="Gene3D" id="3.30.1490.20">
    <property type="entry name" value="ATP-grasp fold, A domain"/>
    <property type="match status" value="1"/>
</dbReference>
<dbReference type="InterPro" id="IPR011761">
    <property type="entry name" value="ATP-grasp"/>
</dbReference>
<reference evidence="6" key="1">
    <citation type="submission" date="2022-01" db="EMBL/GenBank/DDBJ databases">
        <authorList>
            <person name="Lagorce A."/>
        </authorList>
    </citation>
    <scope>NUCLEOTIDE SEQUENCE</scope>
    <source>
        <strain evidence="6">Th15_F1_A12</strain>
    </source>
</reference>
<comment type="caution">
    <text evidence="6">The sequence shown here is derived from an EMBL/GenBank/DDBJ whole genome shotgun (WGS) entry which is preliminary data.</text>
</comment>
<proteinExistence type="predicted"/>
<evidence type="ECO:0000313" key="6">
    <source>
        <dbReference type="EMBL" id="CAH1602699.1"/>
    </source>
</evidence>
<dbReference type="RefSeq" id="WP_248873026.1">
    <property type="nucleotide sequence ID" value="NZ_CAKMTZ010000126.1"/>
</dbReference>
<evidence type="ECO:0000256" key="4">
    <source>
        <dbReference type="PROSITE-ProRule" id="PRU00409"/>
    </source>
</evidence>
<gene>
    <name evidence="6" type="ORF">THF1A12_60135</name>
</gene>
<keyword evidence="2 4" id="KW-0547">Nucleotide-binding</keyword>
<evidence type="ECO:0000259" key="5">
    <source>
        <dbReference type="PROSITE" id="PS50975"/>
    </source>
</evidence>
<dbReference type="Pfam" id="PF13535">
    <property type="entry name" value="ATP-grasp_4"/>
    <property type="match status" value="1"/>
</dbReference>
<evidence type="ECO:0000256" key="3">
    <source>
        <dbReference type="ARBA" id="ARBA00022840"/>
    </source>
</evidence>
<dbReference type="PANTHER" id="PTHR43585">
    <property type="entry name" value="FUMIPYRROLE BIOSYNTHESIS PROTEIN C"/>
    <property type="match status" value="1"/>
</dbReference>
<dbReference type="PANTHER" id="PTHR43585:SF2">
    <property type="entry name" value="ATP-GRASP ENZYME FSQD"/>
    <property type="match status" value="1"/>
</dbReference>
<evidence type="ECO:0000256" key="1">
    <source>
        <dbReference type="ARBA" id="ARBA00022598"/>
    </source>
</evidence>
<dbReference type="InterPro" id="IPR013815">
    <property type="entry name" value="ATP_grasp_subdomain_1"/>
</dbReference>
<dbReference type="EMBL" id="CAKMUD010000116">
    <property type="protein sequence ID" value="CAH1602699.1"/>
    <property type="molecule type" value="Genomic_DNA"/>
</dbReference>
<dbReference type="SUPFAM" id="SSF56059">
    <property type="entry name" value="Glutathione synthetase ATP-binding domain-like"/>
    <property type="match status" value="1"/>
</dbReference>
<evidence type="ECO:0000256" key="2">
    <source>
        <dbReference type="ARBA" id="ARBA00022741"/>
    </source>
</evidence>
<organism evidence="6 7">
    <name type="scientific">Vibrio jasicida</name>
    <dbReference type="NCBI Taxonomy" id="766224"/>
    <lineage>
        <taxon>Bacteria</taxon>
        <taxon>Pseudomonadati</taxon>
        <taxon>Pseudomonadota</taxon>
        <taxon>Gammaproteobacteria</taxon>
        <taxon>Vibrionales</taxon>
        <taxon>Vibrionaceae</taxon>
        <taxon>Vibrio</taxon>
    </lineage>
</organism>
<dbReference type="GO" id="GO:0016874">
    <property type="term" value="F:ligase activity"/>
    <property type="evidence" value="ECO:0007669"/>
    <property type="project" value="UniProtKB-KW"/>
</dbReference>
<dbReference type="PROSITE" id="PS50975">
    <property type="entry name" value="ATP_GRASP"/>
    <property type="match status" value="1"/>
</dbReference>
<dbReference type="Gene3D" id="3.30.470.20">
    <property type="entry name" value="ATP-grasp fold, B domain"/>
    <property type="match status" value="1"/>
</dbReference>
<protein>
    <submittedName>
        <fullName evidence="6">Biotin carboxylase</fullName>
    </submittedName>
</protein>
<sequence>MSRWVVHIGAGRWQLAAITATKKRGYLTLAVDGNDKAEGLELADEALVVDITDEQKTLRAVIKFFEKQGISPKGVLCIASEAGQLSAALIRDHYDLPGLSFEMAKKLTDKSLQRSFWSSEPFSPEFVIIDLEKRFEIPVDLQSEPVIVKPVDSAGSRGITVIKEPNAQALENAIKFATDYSKSKKAIVERYIDGQEYTLESIVVDGQTYPLVITEKHKVHGTNGTVANKLASANLSDVMSKRIVDTVSKGHKLLEYRNGVSHAEVIVDECEQVWIVEIAGRGAGFAVSEKYIEFCTGYPYLKTSIDFSLSDIIDAPTKLEVLPSCIRFFESIEGTLEEFYIPSIENVESASLFEKGTVMKQATTDADRMGYAMVKGKTQLEYEELLRKVEESVKVKISVE</sequence>
<dbReference type="InterPro" id="IPR052032">
    <property type="entry name" value="ATP-dep_AA_Ligase"/>
</dbReference>
<name>A0AAU9QV83_9VIBR</name>
<feature type="domain" description="ATP-grasp" evidence="5">
    <location>
        <begin position="112"/>
        <end position="309"/>
    </location>
</feature>
<keyword evidence="1" id="KW-0436">Ligase</keyword>
<dbReference type="Gene3D" id="3.40.50.20">
    <property type="match status" value="1"/>
</dbReference>
<accession>A0AAU9QV83</accession>
<dbReference type="GO" id="GO:0005524">
    <property type="term" value="F:ATP binding"/>
    <property type="evidence" value="ECO:0007669"/>
    <property type="project" value="UniProtKB-UniRule"/>
</dbReference>